<protein>
    <submittedName>
        <fullName evidence="3">Uncharacterized protein</fullName>
    </submittedName>
</protein>
<evidence type="ECO:0000256" key="2">
    <source>
        <dbReference type="SAM" id="Phobius"/>
    </source>
</evidence>
<keyword evidence="2" id="KW-0472">Membrane</keyword>
<accession>A0ABN9QNV1</accession>
<feature type="transmembrane region" description="Helical" evidence="2">
    <location>
        <begin position="190"/>
        <end position="208"/>
    </location>
</feature>
<sequence length="257" mass="26407">MVATSRASTPRPPAAAKSAAAASSAATPAESPAGAQARAKAAANPADRAIAATRAPVPRAAPAAAPLSPLRCPSCVCAFAVWQTVLFAVEVLYYAQPGQALWAIGMGGHSALATLVVLMTAIEEDLKDLNNIPCFGARAASAFTAAKGAQGVGNRLRGHAGLGRARQGKASACQQAAVGKPLWGVFGSQAFVLPLSLYLSVCSGYLASKSLAPLSQYLWCSVFLLSTVFHVLNIIRIIFSLTYGHAAATADEEEESR</sequence>
<keyword evidence="2" id="KW-1133">Transmembrane helix</keyword>
<keyword evidence="2" id="KW-0812">Transmembrane</keyword>
<proteinExistence type="predicted"/>
<dbReference type="Proteomes" id="UP001189429">
    <property type="component" value="Unassembled WGS sequence"/>
</dbReference>
<gene>
    <name evidence="3" type="ORF">PCOR1329_LOCUS13052</name>
</gene>
<evidence type="ECO:0000313" key="3">
    <source>
        <dbReference type="EMBL" id="CAK0807049.1"/>
    </source>
</evidence>
<comment type="caution">
    <text evidence="3">The sequence shown here is derived from an EMBL/GenBank/DDBJ whole genome shotgun (WGS) entry which is preliminary data.</text>
</comment>
<dbReference type="EMBL" id="CAUYUJ010003836">
    <property type="protein sequence ID" value="CAK0807049.1"/>
    <property type="molecule type" value="Genomic_DNA"/>
</dbReference>
<feature type="transmembrane region" description="Helical" evidence="2">
    <location>
        <begin position="214"/>
        <end position="235"/>
    </location>
</feature>
<evidence type="ECO:0000313" key="4">
    <source>
        <dbReference type="Proteomes" id="UP001189429"/>
    </source>
</evidence>
<keyword evidence="4" id="KW-1185">Reference proteome</keyword>
<reference evidence="3" key="1">
    <citation type="submission" date="2023-10" db="EMBL/GenBank/DDBJ databases">
        <authorList>
            <person name="Chen Y."/>
            <person name="Shah S."/>
            <person name="Dougan E. K."/>
            <person name="Thang M."/>
            <person name="Chan C."/>
        </authorList>
    </citation>
    <scope>NUCLEOTIDE SEQUENCE [LARGE SCALE GENOMIC DNA]</scope>
</reference>
<feature type="transmembrane region" description="Helical" evidence="2">
    <location>
        <begin position="101"/>
        <end position="122"/>
    </location>
</feature>
<feature type="region of interest" description="Disordered" evidence="1">
    <location>
        <begin position="1"/>
        <end position="38"/>
    </location>
</feature>
<organism evidence="3 4">
    <name type="scientific">Prorocentrum cordatum</name>
    <dbReference type="NCBI Taxonomy" id="2364126"/>
    <lineage>
        <taxon>Eukaryota</taxon>
        <taxon>Sar</taxon>
        <taxon>Alveolata</taxon>
        <taxon>Dinophyceae</taxon>
        <taxon>Prorocentrales</taxon>
        <taxon>Prorocentraceae</taxon>
        <taxon>Prorocentrum</taxon>
    </lineage>
</organism>
<name>A0ABN9QNV1_9DINO</name>
<evidence type="ECO:0000256" key="1">
    <source>
        <dbReference type="SAM" id="MobiDB-lite"/>
    </source>
</evidence>